<evidence type="ECO:0000313" key="2">
    <source>
        <dbReference type="EMBL" id="GIQ89744.1"/>
    </source>
</evidence>
<reference evidence="2 3" key="1">
    <citation type="journal article" date="2018" name="PLoS ONE">
        <title>The draft genome of Kipferlia bialata reveals reductive genome evolution in fornicate parasites.</title>
        <authorList>
            <person name="Tanifuji G."/>
            <person name="Takabayashi S."/>
            <person name="Kume K."/>
            <person name="Takagi M."/>
            <person name="Nakayama T."/>
            <person name="Kamikawa R."/>
            <person name="Inagaki Y."/>
            <person name="Hashimoto T."/>
        </authorList>
    </citation>
    <scope>NUCLEOTIDE SEQUENCE [LARGE SCALE GENOMIC DNA]</scope>
    <source>
        <strain evidence="2">NY0173</strain>
    </source>
</reference>
<dbReference type="AlphaFoldDB" id="A0A9K3GMX5"/>
<name>A0A9K3GMX5_9EUKA</name>
<comment type="caution">
    <text evidence="2">The sequence shown here is derived from an EMBL/GenBank/DDBJ whole genome shotgun (WGS) entry which is preliminary data.</text>
</comment>
<dbReference type="GO" id="GO:0000398">
    <property type="term" value="P:mRNA splicing, via spliceosome"/>
    <property type="evidence" value="ECO:0007669"/>
    <property type="project" value="InterPro"/>
</dbReference>
<feature type="non-terminal residue" evidence="2">
    <location>
        <position position="1"/>
    </location>
</feature>
<dbReference type="GO" id="GO:0005684">
    <property type="term" value="C:U2-type spliceosomal complex"/>
    <property type="evidence" value="ECO:0007669"/>
    <property type="project" value="TreeGrafter"/>
</dbReference>
<dbReference type="OrthoDB" id="360327at2759"/>
<dbReference type="PANTHER" id="PTHR12111">
    <property type="entry name" value="SPLICING FACTOR YJU2"/>
    <property type="match status" value="1"/>
</dbReference>
<accession>A0A9K3GMX5</accession>
<evidence type="ECO:0000256" key="1">
    <source>
        <dbReference type="ARBA" id="ARBA00005595"/>
    </source>
</evidence>
<dbReference type="InterPro" id="IPR007590">
    <property type="entry name" value="Saf4/Yju2"/>
</dbReference>
<evidence type="ECO:0000313" key="3">
    <source>
        <dbReference type="Proteomes" id="UP000265618"/>
    </source>
</evidence>
<proteinExistence type="inferred from homology"/>
<organism evidence="2 3">
    <name type="scientific">Kipferlia bialata</name>
    <dbReference type="NCBI Taxonomy" id="797122"/>
    <lineage>
        <taxon>Eukaryota</taxon>
        <taxon>Metamonada</taxon>
        <taxon>Carpediemonas-like organisms</taxon>
        <taxon>Kipferlia</taxon>
    </lineage>
</organism>
<dbReference type="Proteomes" id="UP000265618">
    <property type="component" value="Unassembled WGS sequence"/>
</dbReference>
<dbReference type="Pfam" id="PF04502">
    <property type="entry name" value="Saf4_Yju2"/>
    <property type="match status" value="1"/>
</dbReference>
<gene>
    <name evidence="2" type="ORF">KIPB_012301</name>
</gene>
<feature type="non-terminal residue" evidence="2">
    <location>
        <position position="158"/>
    </location>
</feature>
<keyword evidence="3" id="KW-1185">Reference proteome</keyword>
<dbReference type="PANTHER" id="PTHR12111:SF2">
    <property type="entry name" value="SPLICING FACTOR YJU2B-RELATED"/>
    <property type="match status" value="1"/>
</dbReference>
<comment type="similarity">
    <text evidence="1">Belongs to the CWC16 family.</text>
</comment>
<protein>
    <submittedName>
        <fullName evidence="2">CWC16 protein</fullName>
    </submittedName>
</protein>
<sequence>HDGTEHIINQGIRYNAVKKKVGMYYSTPVFSFTMTCFDCGNTIVIETDPANFDFRVASGGRFKARPKNWRPQDNAEAIIKDDMMERDDVMGAILKDSKKRSQASALDRLIDEKECLQDDHALARSLRKQFKSRRARREDLYEGLGALKSVAMARNLLD</sequence>
<dbReference type="GO" id="GO:0071014">
    <property type="term" value="C:post-mRNA release spliceosomal complex"/>
    <property type="evidence" value="ECO:0007669"/>
    <property type="project" value="TreeGrafter"/>
</dbReference>
<dbReference type="EMBL" id="BDIP01005380">
    <property type="protein sequence ID" value="GIQ89744.1"/>
    <property type="molecule type" value="Genomic_DNA"/>
</dbReference>